<sequence length="48" mass="4838">MEAPLFAVLFRAAAGTRGLAERAAGVVRGRAVKRQAAPTKAGAAGKES</sequence>
<dbReference type="RefSeq" id="WP_176636692.1">
    <property type="nucleotide sequence ID" value="NZ_JAAMFM010000051.1"/>
</dbReference>
<organism evidence="1 2">
    <name type="scientific">Arthrobacter wenxiniae</name>
    <dbReference type="NCBI Taxonomy" id="2713570"/>
    <lineage>
        <taxon>Bacteria</taxon>
        <taxon>Bacillati</taxon>
        <taxon>Actinomycetota</taxon>
        <taxon>Actinomycetes</taxon>
        <taxon>Micrococcales</taxon>
        <taxon>Micrococcaceae</taxon>
        <taxon>Arthrobacter</taxon>
    </lineage>
</organism>
<gene>
    <name evidence="1" type="ORF">G6034_19175</name>
</gene>
<keyword evidence="2" id="KW-1185">Reference proteome</keyword>
<dbReference type="Proteomes" id="UP000543556">
    <property type="component" value="Unassembled WGS sequence"/>
</dbReference>
<reference evidence="1 2" key="1">
    <citation type="submission" date="2020-02" db="EMBL/GenBank/DDBJ databases">
        <title>Genome sequence of strain AETb3-4.</title>
        <authorList>
            <person name="Gao J."/>
            <person name="Zhang X."/>
        </authorList>
    </citation>
    <scope>NUCLEOTIDE SEQUENCE [LARGE SCALE GENOMIC DNA]</scope>
    <source>
        <strain evidence="1 2">AETb3-4</strain>
    </source>
</reference>
<dbReference type="AlphaFoldDB" id="A0A7Y7IKW2"/>
<comment type="caution">
    <text evidence="1">The sequence shown here is derived from an EMBL/GenBank/DDBJ whole genome shotgun (WGS) entry which is preliminary data.</text>
</comment>
<dbReference type="EMBL" id="JAAMFM010000051">
    <property type="protein sequence ID" value="NVM96990.1"/>
    <property type="molecule type" value="Genomic_DNA"/>
</dbReference>
<evidence type="ECO:0000313" key="1">
    <source>
        <dbReference type="EMBL" id="NVM96990.1"/>
    </source>
</evidence>
<proteinExistence type="predicted"/>
<protein>
    <submittedName>
        <fullName evidence="1">Uncharacterized protein</fullName>
    </submittedName>
</protein>
<accession>A0A7Y7IKW2</accession>
<name>A0A7Y7IKW2_9MICC</name>
<evidence type="ECO:0000313" key="2">
    <source>
        <dbReference type="Proteomes" id="UP000543556"/>
    </source>
</evidence>